<evidence type="ECO:0000313" key="2">
    <source>
        <dbReference type="EMBL" id="SHI76538.1"/>
    </source>
</evidence>
<sequence>MNAYEEILTEFSEELIIDDFSILPEDMPGYYEENSVGKIILINKKLKRTKSKICVLAEELGHYHMTVGDITDQSKVENRKQELKARRWGYEKLVSIEKLVQASEQGIRNRYELAEYIGVTEEFLEKALAYYREKHGTYYKTSNYIVYFDPLWVYKKV</sequence>
<evidence type="ECO:0000259" key="1">
    <source>
        <dbReference type="Pfam" id="PF06114"/>
    </source>
</evidence>
<evidence type="ECO:0000313" key="3">
    <source>
        <dbReference type="Proteomes" id="UP000184536"/>
    </source>
</evidence>
<name>A0A1M6DU58_9FIRM</name>
<dbReference type="Proteomes" id="UP000184536">
    <property type="component" value="Unassembled WGS sequence"/>
</dbReference>
<protein>
    <recommendedName>
        <fullName evidence="1">IrrE N-terminal-like domain-containing protein</fullName>
    </recommendedName>
</protein>
<proteinExistence type="predicted"/>
<reference evidence="3" key="1">
    <citation type="submission" date="2016-11" db="EMBL/GenBank/DDBJ databases">
        <authorList>
            <person name="Varghese N."/>
            <person name="Submissions S."/>
        </authorList>
    </citation>
    <scope>NUCLEOTIDE SEQUENCE [LARGE SCALE GENOMIC DNA]</scope>
    <source>
        <strain evidence="3">DSM 17957</strain>
    </source>
</reference>
<accession>A0A1M6DU58</accession>
<organism evidence="2 3">
    <name type="scientific">Geosporobacter subterraneus DSM 17957</name>
    <dbReference type="NCBI Taxonomy" id="1121919"/>
    <lineage>
        <taxon>Bacteria</taxon>
        <taxon>Bacillati</taxon>
        <taxon>Bacillota</taxon>
        <taxon>Clostridia</taxon>
        <taxon>Peptostreptococcales</taxon>
        <taxon>Thermotaleaceae</taxon>
        <taxon>Geosporobacter</taxon>
    </lineage>
</organism>
<dbReference type="STRING" id="1121919.SAMN02745975_00568"/>
<dbReference type="AlphaFoldDB" id="A0A1M6DU58"/>
<dbReference type="EMBL" id="FQZV01000006">
    <property type="protein sequence ID" value="SHI76538.1"/>
    <property type="molecule type" value="Genomic_DNA"/>
</dbReference>
<dbReference type="Pfam" id="PF06114">
    <property type="entry name" value="Peptidase_M78"/>
    <property type="match status" value="1"/>
</dbReference>
<feature type="domain" description="IrrE N-terminal-like" evidence="1">
    <location>
        <begin position="27"/>
        <end position="128"/>
    </location>
</feature>
<dbReference type="InterPro" id="IPR010359">
    <property type="entry name" value="IrrE_HExxH"/>
</dbReference>
<dbReference type="RefSeq" id="WP_110939856.1">
    <property type="nucleotide sequence ID" value="NZ_FQZV01000006.1"/>
</dbReference>
<keyword evidence="3" id="KW-1185">Reference proteome</keyword>
<dbReference type="OrthoDB" id="1707128at2"/>
<gene>
    <name evidence="2" type="ORF">SAMN02745975_00568</name>
</gene>